<keyword evidence="1" id="KW-1185">Reference proteome</keyword>
<reference evidence="2" key="1">
    <citation type="submission" date="2022-11" db="UniProtKB">
        <authorList>
            <consortium name="WormBaseParasite"/>
        </authorList>
    </citation>
    <scope>IDENTIFICATION</scope>
</reference>
<organism evidence="1 2">
    <name type="scientific">Plectus sambesii</name>
    <dbReference type="NCBI Taxonomy" id="2011161"/>
    <lineage>
        <taxon>Eukaryota</taxon>
        <taxon>Metazoa</taxon>
        <taxon>Ecdysozoa</taxon>
        <taxon>Nematoda</taxon>
        <taxon>Chromadorea</taxon>
        <taxon>Plectida</taxon>
        <taxon>Plectina</taxon>
        <taxon>Plectoidea</taxon>
        <taxon>Plectidae</taxon>
        <taxon>Plectus</taxon>
    </lineage>
</organism>
<evidence type="ECO:0000313" key="2">
    <source>
        <dbReference type="WBParaSite" id="PSAMB.scaffold888size39297.g9385.t1"/>
    </source>
</evidence>
<name>A0A914XIP4_9BILA</name>
<dbReference type="AlphaFoldDB" id="A0A914XIP4"/>
<dbReference type="Proteomes" id="UP000887566">
    <property type="component" value="Unplaced"/>
</dbReference>
<sequence length="196" mass="22064">MHSRSTGAHPSASTSDINGFRVPRILLKRRSEAVAAEPMTKKPKEALDYRYRGIFCSQCKLEICGSRRSVYFAHILDHAFVLPRYLQHLRIRCKLCPTLHTTMNVTKILEHYLKAHPNVALSQVFLSQAAAKPVFTYLNTCITGVYDKVAEKVWSLIDKDWMSFMPLAQSTLLKASMNSNAKVAVHSPSDSKSVPD</sequence>
<accession>A0A914XIP4</accession>
<proteinExistence type="predicted"/>
<evidence type="ECO:0000313" key="1">
    <source>
        <dbReference type="Proteomes" id="UP000887566"/>
    </source>
</evidence>
<dbReference type="WBParaSite" id="PSAMB.scaffold888size39297.g9385.t1">
    <property type="protein sequence ID" value="PSAMB.scaffold888size39297.g9385.t1"/>
    <property type="gene ID" value="PSAMB.scaffold888size39297.g9385"/>
</dbReference>
<protein>
    <submittedName>
        <fullName evidence="2">Uncharacterized protein</fullName>
    </submittedName>
</protein>